<feature type="chain" id="PRO_5043750928" description="DUF4087 domain-containing protein" evidence="2">
    <location>
        <begin position="44"/>
        <end position="153"/>
    </location>
</feature>
<dbReference type="EMBL" id="AP014940">
    <property type="protein sequence ID" value="BAV99140.1"/>
    <property type="molecule type" value="Genomic_DNA"/>
</dbReference>
<dbReference type="InterPro" id="IPR025145">
    <property type="entry name" value="DUF4087"/>
</dbReference>
<evidence type="ECO:0000313" key="4">
    <source>
        <dbReference type="Proteomes" id="UP000218824"/>
    </source>
</evidence>
<dbReference type="Pfam" id="PF13316">
    <property type="entry name" value="DUF4087"/>
    <property type="match status" value="1"/>
</dbReference>
<dbReference type="AlphaFoldDB" id="A0AAU9AWF9"/>
<feature type="region of interest" description="Disordered" evidence="1">
    <location>
        <begin position="77"/>
        <end position="98"/>
    </location>
</feature>
<accession>A0AAU9AWF9</accession>
<evidence type="ECO:0000256" key="2">
    <source>
        <dbReference type="SAM" id="SignalP"/>
    </source>
</evidence>
<keyword evidence="2" id="KW-0732">Signal</keyword>
<reference evidence="3 4" key="1">
    <citation type="journal article" date="2017" name="DNA Res.">
        <title>Complete genome sequence and expression profile of the commercial lytic enzyme producer Lysobacter enzymogenes M497-1.</title>
        <authorList>
            <person name="Takami H."/>
            <person name="Toyoda A."/>
            <person name="Uchiyama I."/>
            <person name="Itoh T."/>
            <person name="Takaki Y."/>
            <person name="Arai W."/>
            <person name="Nishi S."/>
            <person name="Kawai M."/>
            <person name="Shinya K."/>
            <person name="Ikeda H."/>
        </authorList>
    </citation>
    <scope>NUCLEOTIDE SEQUENCE [LARGE SCALE GENOMIC DNA]</scope>
    <source>
        <strain evidence="3 4">M497-1</strain>
    </source>
</reference>
<proteinExistence type="predicted"/>
<evidence type="ECO:0000313" key="3">
    <source>
        <dbReference type="EMBL" id="BAV99140.1"/>
    </source>
</evidence>
<evidence type="ECO:0008006" key="5">
    <source>
        <dbReference type="Google" id="ProtNLM"/>
    </source>
</evidence>
<evidence type="ECO:0000256" key="1">
    <source>
        <dbReference type="SAM" id="MobiDB-lite"/>
    </source>
</evidence>
<name>A0AAU9AWF9_LYSEN</name>
<gene>
    <name evidence="3" type="ORF">LEN_3653</name>
</gene>
<protein>
    <recommendedName>
        <fullName evidence="5">DUF4087 domain-containing protein</fullName>
    </recommendedName>
</protein>
<sequence length="153" mass="16596">MTHNGRRPPLPRMPFANLRAPRLLCARMALAIAALALAGLAAAAPPKPETRCGWFINPTPGNAWLIDPDAQWTVGLQGGHQAEGPWPEPPSQRDWVKHEGDPRGYGYGCACLKVVTGPDQSIARILSAKGKPLAQCRRDRALTALEPDYTSDR</sequence>
<dbReference type="GeneID" id="83065460"/>
<dbReference type="Proteomes" id="UP000218824">
    <property type="component" value="Chromosome"/>
</dbReference>
<dbReference type="RefSeq" id="WP_232518329.1">
    <property type="nucleotide sequence ID" value="NZ_AP014940.1"/>
</dbReference>
<feature type="signal peptide" evidence="2">
    <location>
        <begin position="1"/>
        <end position="43"/>
    </location>
</feature>
<organism evidence="3 4">
    <name type="scientific">Lysobacter enzymogenes</name>
    <dbReference type="NCBI Taxonomy" id="69"/>
    <lineage>
        <taxon>Bacteria</taxon>
        <taxon>Pseudomonadati</taxon>
        <taxon>Pseudomonadota</taxon>
        <taxon>Gammaproteobacteria</taxon>
        <taxon>Lysobacterales</taxon>
        <taxon>Lysobacteraceae</taxon>
        <taxon>Lysobacter</taxon>
    </lineage>
</organism>
<dbReference type="KEGG" id="lem:LEN_3653"/>